<dbReference type="EMBL" id="QSPP01000001">
    <property type="protein sequence ID" value="RGJ92455.1"/>
    <property type="molecule type" value="Genomic_DNA"/>
</dbReference>
<accession>A0A3E4JXJ8</accession>
<dbReference type="EMBL" id="QSJM01000134">
    <property type="protein sequence ID" value="RHD69946.1"/>
    <property type="molecule type" value="Genomic_DNA"/>
</dbReference>
<organism evidence="2 5">
    <name type="scientific">Phocaeicola vulgatus</name>
    <name type="common">Bacteroides vulgatus</name>
    <dbReference type="NCBI Taxonomy" id="821"/>
    <lineage>
        <taxon>Bacteria</taxon>
        <taxon>Pseudomonadati</taxon>
        <taxon>Bacteroidota</taxon>
        <taxon>Bacteroidia</taxon>
        <taxon>Bacteroidales</taxon>
        <taxon>Bacteroidaceae</taxon>
        <taxon>Phocaeicola</taxon>
    </lineage>
</organism>
<dbReference type="Proteomes" id="UP000283429">
    <property type="component" value="Unassembled WGS sequence"/>
</dbReference>
<name>A0A3E4JXJ8_PHOVU</name>
<evidence type="ECO:0008006" key="8">
    <source>
        <dbReference type="Google" id="ProtNLM"/>
    </source>
</evidence>
<dbReference type="Proteomes" id="UP000260640">
    <property type="component" value="Unassembled WGS sequence"/>
</dbReference>
<evidence type="ECO:0000313" key="4">
    <source>
        <dbReference type="EMBL" id="RHJ77194.1"/>
    </source>
</evidence>
<evidence type="ECO:0000313" key="2">
    <source>
        <dbReference type="EMBL" id="RGJ92455.1"/>
    </source>
</evidence>
<reference evidence="5 6" key="1">
    <citation type="submission" date="2018-08" db="EMBL/GenBank/DDBJ databases">
        <title>A genome reference for cultivated species of the human gut microbiota.</title>
        <authorList>
            <person name="Zou Y."/>
            <person name="Xue W."/>
            <person name="Luo G."/>
        </authorList>
    </citation>
    <scope>NUCLEOTIDE SEQUENCE [LARGE SCALE GENOMIC DNA]</scope>
    <source>
        <strain evidence="4 7">AM09-18</strain>
        <strain evidence="3 6">AM30-40</strain>
        <strain evidence="2 5">TM05-16</strain>
    </source>
</reference>
<dbReference type="RefSeq" id="WP_117699447.1">
    <property type="nucleotide sequence ID" value="NZ_CP181425.1"/>
</dbReference>
<gene>
    <name evidence="4" type="ORF">DW105_09455</name>
    <name evidence="3" type="ORF">DW783_23475</name>
    <name evidence="2" type="ORF">DXD46_00365</name>
</gene>
<dbReference type="Proteomes" id="UP000283958">
    <property type="component" value="Unassembled WGS sequence"/>
</dbReference>
<dbReference type="AlphaFoldDB" id="A0A3E4JXJ8"/>
<evidence type="ECO:0000313" key="6">
    <source>
        <dbReference type="Proteomes" id="UP000283429"/>
    </source>
</evidence>
<evidence type="ECO:0000256" key="1">
    <source>
        <dbReference type="SAM" id="SignalP"/>
    </source>
</evidence>
<feature type="signal peptide" evidence="1">
    <location>
        <begin position="1"/>
        <end position="21"/>
    </location>
</feature>
<feature type="chain" id="PRO_5036080297" description="Hemin receptor" evidence="1">
    <location>
        <begin position="22"/>
        <end position="535"/>
    </location>
</feature>
<proteinExistence type="predicted"/>
<evidence type="ECO:0000313" key="5">
    <source>
        <dbReference type="Proteomes" id="UP000260640"/>
    </source>
</evidence>
<dbReference type="SUPFAM" id="SSF56935">
    <property type="entry name" value="Porins"/>
    <property type="match status" value="1"/>
</dbReference>
<evidence type="ECO:0000313" key="3">
    <source>
        <dbReference type="EMBL" id="RHD69946.1"/>
    </source>
</evidence>
<sequence>MKNSKMMIGACALAISLGASAQTQYDAARLMGGELNGTARFVGMGGAMGALGGDISVIGTNPAGIGIYRSNDFAVSFGFNNTAAESNFSGTKMKDNRTRASFDQVGFVYSTKIGNNTSLRYINFGFNYHKSKNFNKVFAAGGKLDGLSQTWQMANMFGNAIPGNVSTETAIDEIYEAKNPYDDRYSNYSYLGVMGVRTDLVGINNETKKLIGWFGDQNKYTSREEGGINQYDFNVAFNIEDRVYLGLTLGAYDVNYKRYSYYTEDIFYYPENDPDYGEDVGYYEMTNWFETKGTGIDLKLGVIARPFEDSPFRVGLAVHTPTWYDLTDYHAADLYSNYTTPTSEKPIILEEYTASPEYVGGDTQRDYKLVTPWKFNVSMGTTLEGILALGAEYEYMDYSSAKLKYEDGYEMEDQTQYISEDLKGVHTLRLGMEARVAPAFSVRAGYNYQTAIFKDAAYKALNSNDTRTDTEYNNSKALNTFTFGLGYRGSVIYADLAYKYDMYKSNFYAFDDIDLPATKVDNNRHQLLLTVGARF</sequence>
<dbReference type="EMBL" id="QRMN01000018">
    <property type="protein sequence ID" value="RHJ77194.1"/>
    <property type="molecule type" value="Genomic_DNA"/>
</dbReference>
<keyword evidence="1" id="KW-0732">Signal</keyword>
<comment type="caution">
    <text evidence="2">The sequence shown here is derived from an EMBL/GenBank/DDBJ whole genome shotgun (WGS) entry which is preliminary data.</text>
</comment>
<dbReference type="Gene3D" id="2.40.160.60">
    <property type="entry name" value="Outer membrane protein transport protein (OMPP1/FadL/TodX)"/>
    <property type="match status" value="1"/>
</dbReference>
<evidence type="ECO:0000313" key="7">
    <source>
        <dbReference type="Proteomes" id="UP000283958"/>
    </source>
</evidence>
<protein>
    <recommendedName>
        <fullName evidence="8">Hemin receptor</fullName>
    </recommendedName>
</protein>